<dbReference type="Proteomes" id="UP000565441">
    <property type="component" value="Unassembled WGS sequence"/>
</dbReference>
<feature type="transmembrane region" description="Helical" evidence="1">
    <location>
        <begin position="111"/>
        <end position="135"/>
    </location>
</feature>
<evidence type="ECO:0000256" key="1">
    <source>
        <dbReference type="SAM" id="Phobius"/>
    </source>
</evidence>
<protein>
    <recommendedName>
        <fullName evidence="2">DUF6533 domain-containing protein</fullName>
    </recommendedName>
</protein>
<keyword evidence="1" id="KW-1133">Transmembrane helix</keyword>
<keyword evidence="1" id="KW-0472">Membrane</keyword>
<comment type="caution">
    <text evidence="3">The sequence shown here is derived from an EMBL/GenBank/DDBJ whole genome shotgun (WGS) entry which is preliminary data.</text>
</comment>
<feature type="transmembrane region" description="Helical" evidence="1">
    <location>
        <begin position="51"/>
        <end position="71"/>
    </location>
</feature>
<sequence length="278" mass="32006">MNDYALETLRGNIILHYVNVICLTLCVYEYMCTFSKEVSVIWKAGWNIPKVIYLIIRWAPLILLSAMLCAFERDCGMYTLLFSCGTLICKCVSEAIFALRLWAIWDRTHAMAIILSILFSVEWIGTFIVNGHIWVRYYLTGEGCVHVVLAARLPMNFYSLIAMPEFYFITLLLTLTKAYIIFVKRSGTAASLMKIVHLDGKSPIFDRKNIKFINVCLGAVYSMYLFLINSAIIGCYFGLENVFWVDYLMIAEMDEHDLEALRGNITLQYMNGNRVRFC</sequence>
<keyword evidence="4" id="KW-1185">Reference proteome</keyword>
<feature type="transmembrane region" description="Helical" evidence="1">
    <location>
        <begin position="13"/>
        <end position="31"/>
    </location>
</feature>
<evidence type="ECO:0000313" key="3">
    <source>
        <dbReference type="EMBL" id="KAF5377927.1"/>
    </source>
</evidence>
<keyword evidence="1" id="KW-0812">Transmembrane</keyword>
<organism evidence="3 4">
    <name type="scientific">Tricholomella constricta</name>
    <dbReference type="NCBI Taxonomy" id="117010"/>
    <lineage>
        <taxon>Eukaryota</taxon>
        <taxon>Fungi</taxon>
        <taxon>Dikarya</taxon>
        <taxon>Basidiomycota</taxon>
        <taxon>Agaricomycotina</taxon>
        <taxon>Agaricomycetes</taxon>
        <taxon>Agaricomycetidae</taxon>
        <taxon>Agaricales</taxon>
        <taxon>Tricholomatineae</taxon>
        <taxon>Lyophyllaceae</taxon>
        <taxon>Tricholomella</taxon>
    </lineage>
</organism>
<feature type="transmembrane region" description="Helical" evidence="1">
    <location>
        <begin position="77"/>
        <end position="99"/>
    </location>
</feature>
<dbReference type="Pfam" id="PF20151">
    <property type="entry name" value="DUF6533"/>
    <property type="match status" value="1"/>
</dbReference>
<feature type="transmembrane region" description="Helical" evidence="1">
    <location>
        <begin position="212"/>
        <end position="239"/>
    </location>
</feature>
<dbReference type="InterPro" id="IPR045340">
    <property type="entry name" value="DUF6533"/>
</dbReference>
<reference evidence="3 4" key="1">
    <citation type="journal article" date="2020" name="ISME J.">
        <title>Uncovering the hidden diversity of litter-decomposition mechanisms in mushroom-forming fungi.</title>
        <authorList>
            <person name="Floudas D."/>
            <person name="Bentzer J."/>
            <person name="Ahren D."/>
            <person name="Johansson T."/>
            <person name="Persson P."/>
            <person name="Tunlid A."/>
        </authorList>
    </citation>
    <scope>NUCLEOTIDE SEQUENCE [LARGE SCALE GENOMIC DNA]</scope>
    <source>
        <strain evidence="3 4">CBS 661.87</strain>
    </source>
</reference>
<accession>A0A8H5H743</accession>
<proteinExistence type="predicted"/>
<gene>
    <name evidence="3" type="ORF">D9615_006685</name>
</gene>
<dbReference type="EMBL" id="JAACJP010000022">
    <property type="protein sequence ID" value="KAF5377927.1"/>
    <property type="molecule type" value="Genomic_DNA"/>
</dbReference>
<dbReference type="OrthoDB" id="2958007at2759"/>
<feature type="transmembrane region" description="Helical" evidence="1">
    <location>
        <begin position="155"/>
        <end position="175"/>
    </location>
</feature>
<evidence type="ECO:0000259" key="2">
    <source>
        <dbReference type="Pfam" id="PF20151"/>
    </source>
</evidence>
<evidence type="ECO:0000313" key="4">
    <source>
        <dbReference type="Proteomes" id="UP000565441"/>
    </source>
</evidence>
<dbReference type="AlphaFoldDB" id="A0A8H5H743"/>
<feature type="domain" description="DUF6533" evidence="2">
    <location>
        <begin position="17"/>
        <end position="62"/>
    </location>
</feature>
<name>A0A8H5H743_9AGAR</name>